<dbReference type="PANTHER" id="PTHR43531:SF11">
    <property type="entry name" value="METHYL-ACCEPTING CHEMOTAXIS PROTEIN 3"/>
    <property type="match status" value="1"/>
</dbReference>
<dbReference type="FunFam" id="1.10.287.950:FF:000001">
    <property type="entry name" value="Methyl-accepting chemotaxis sensory transducer"/>
    <property type="match status" value="1"/>
</dbReference>
<dbReference type="InterPro" id="IPR001610">
    <property type="entry name" value="PAC"/>
</dbReference>
<evidence type="ECO:0000259" key="7">
    <source>
        <dbReference type="PROSITE" id="PS50112"/>
    </source>
</evidence>
<dbReference type="SMART" id="SM00304">
    <property type="entry name" value="HAMP"/>
    <property type="match status" value="1"/>
</dbReference>
<dbReference type="SMART" id="SM00086">
    <property type="entry name" value="PAC"/>
    <property type="match status" value="2"/>
</dbReference>
<dbReference type="Pfam" id="PF08448">
    <property type="entry name" value="PAS_4"/>
    <property type="match status" value="1"/>
</dbReference>
<dbReference type="Proteomes" id="UP000264071">
    <property type="component" value="Unassembled WGS sequence"/>
</dbReference>
<dbReference type="InterPro" id="IPR000700">
    <property type="entry name" value="PAS-assoc_C"/>
</dbReference>
<feature type="domain" description="PAS" evidence="7">
    <location>
        <begin position="58"/>
        <end position="83"/>
    </location>
</feature>
<dbReference type="InterPro" id="IPR013656">
    <property type="entry name" value="PAS_4"/>
</dbReference>
<dbReference type="GO" id="GO:0006935">
    <property type="term" value="P:chemotaxis"/>
    <property type="evidence" value="ECO:0007669"/>
    <property type="project" value="UniProtKB-KW"/>
</dbReference>
<dbReference type="SUPFAM" id="SSF55785">
    <property type="entry name" value="PYP-like sensor domain (PAS domain)"/>
    <property type="match status" value="2"/>
</dbReference>
<dbReference type="Pfam" id="PF13426">
    <property type="entry name" value="PAS_9"/>
    <property type="match status" value="1"/>
</dbReference>
<evidence type="ECO:0000256" key="3">
    <source>
        <dbReference type="ARBA" id="ARBA00029447"/>
    </source>
</evidence>
<comment type="subcellular location">
    <subcellularLocation>
        <location evidence="1">Membrane</location>
    </subcellularLocation>
</comment>
<name>A0A3D4V659_9BACT</name>
<evidence type="ECO:0000256" key="5">
    <source>
        <dbReference type="SAM" id="MobiDB-lite"/>
    </source>
</evidence>
<evidence type="ECO:0000256" key="2">
    <source>
        <dbReference type="ARBA" id="ARBA00022500"/>
    </source>
</evidence>
<keyword evidence="2" id="KW-0145">Chemotaxis</keyword>
<dbReference type="PROSITE" id="PS50111">
    <property type="entry name" value="CHEMOTAXIS_TRANSDUC_2"/>
    <property type="match status" value="1"/>
</dbReference>
<evidence type="ECO:0000259" key="8">
    <source>
        <dbReference type="PROSITE" id="PS50113"/>
    </source>
</evidence>
<protein>
    <submittedName>
        <fullName evidence="10">Methyl-accepting chemotaxis protein</fullName>
    </submittedName>
</protein>
<evidence type="ECO:0000259" key="9">
    <source>
        <dbReference type="PROSITE" id="PS50885"/>
    </source>
</evidence>
<evidence type="ECO:0000313" key="11">
    <source>
        <dbReference type="Proteomes" id="UP000264071"/>
    </source>
</evidence>
<evidence type="ECO:0000256" key="4">
    <source>
        <dbReference type="PROSITE-ProRule" id="PRU00284"/>
    </source>
</evidence>
<accession>A0A3D4V659</accession>
<dbReference type="PROSITE" id="PS50112">
    <property type="entry name" value="PAS"/>
    <property type="match status" value="1"/>
</dbReference>
<evidence type="ECO:0000256" key="1">
    <source>
        <dbReference type="ARBA" id="ARBA00004370"/>
    </source>
</evidence>
<evidence type="ECO:0000259" key="6">
    <source>
        <dbReference type="PROSITE" id="PS50111"/>
    </source>
</evidence>
<proteinExistence type="inferred from homology"/>
<dbReference type="NCBIfam" id="TIGR00229">
    <property type="entry name" value="sensory_box"/>
    <property type="match status" value="2"/>
</dbReference>
<dbReference type="GO" id="GO:0016020">
    <property type="term" value="C:membrane"/>
    <property type="evidence" value="ECO:0007669"/>
    <property type="project" value="UniProtKB-SubCell"/>
</dbReference>
<feature type="region of interest" description="Disordered" evidence="5">
    <location>
        <begin position="581"/>
        <end position="609"/>
    </location>
</feature>
<dbReference type="EMBL" id="DPIY01000006">
    <property type="protein sequence ID" value="HCT56629.1"/>
    <property type="molecule type" value="Genomic_DNA"/>
</dbReference>
<comment type="caution">
    <text evidence="10">The sequence shown here is derived from an EMBL/GenBank/DDBJ whole genome shotgun (WGS) entry which is preliminary data.</text>
</comment>
<dbReference type="SUPFAM" id="SSF58104">
    <property type="entry name" value="Methyl-accepting chemotaxis protein (MCP) signaling domain"/>
    <property type="match status" value="1"/>
</dbReference>
<comment type="similarity">
    <text evidence="3">Belongs to the methyl-accepting chemotaxis (MCP) protein family.</text>
</comment>
<feature type="domain" description="HAMP" evidence="9">
    <location>
        <begin position="280"/>
        <end position="332"/>
    </location>
</feature>
<feature type="domain" description="PAC" evidence="8">
    <location>
        <begin position="230"/>
        <end position="284"/>
    </location>
</feature>
<dbReference type="InterPro" id="IPR000014">
    <property type="entry name" value="PAS"/>
</dbReference>
<evidence type="ECO:0000313" key="10">
    <source>
        <dbReference type="EMBL" id="HCT56629.1"/>
    </source>
</evidence>
<dbReference type="Gene3D" id="1.10.287.950">
    <property type="entry name" value="Methyl-accepting chemotaxis protein"/>
    <property type="match status" value="1"/>
</dbReference>
<keyword evidence="4" id="KW-0807">Transducer</keyword>
<dbReference type="SMART" id="SM00283">
    <property type="entry name" value="MA"/>
    <property type="match status" value="1"/>
</dbReference>
<dbReference type="PROSITE" id="PS50113">
    <property type="entry name" value="PAC"/>
    <property type="match status" value="1"/>
</dbReference>
<dbReference type="InterPro" id="IPR035965">
    <property type="entry name" value="PAS-like_dom_sf"/>
</dbReference>
<gene>
    <name evidence="10" type="ORF">DGD08_05370</name>
</gene>
<feature type="domain" description="Methyl-accepting transducer" evidence="6">
    <location>
        <begin position="337"/>
        <end position="566"/>
    </location>
</feature>
<dbReference type="InterPro" id="IPR051310">
    <property type="entry name" value="MCP_chemotaxis"/>
</dbReference>
<dbReference type="PANTHER" id="PTHR43531">
    <property type="entry name" value="PROTEIN ICFG"/>
    <property type="match status" value="1"/>
</dbReference>
<dbReference type="InterPro" id="IPR003660">
    <property type="entry name" value="HAMP_dom"/>
</dbReference>
<dbReference type="CDD" id="cd00130">
    <property type="entry name" value="PAS"/>
    <property type="match status" value="2"/>
</dbReference>
<organism evidence="10 11">
    <name type="scientific">Gemmatimonas aurantiaca</name>
    <dbReference type="NCBI Taxonomy" id="173480"/>
    <lineage>
        <taxon>Bacteria</taxon>
        <taxon>Pseudomonadati</taxon>
        <taxon>Gemmatimonadota</taxon>
        <taxon>Gemmatimonadia</taxon>
        <taxon>Gemmatimonadales</taxon>
        <taxon>Gemmatimonadaceae</taxon>
        <taxon>Gemmatimonas</taxon>
    </lineage>
</organism>
<sequence>MRRRWNQPHPSQWASDDGCSLQRIEDQVHFFGFRRGSSAATKLAAIENVQGWVEFSPSGRIVEISDHLCQSLGYTRKEVLGQNHRVLCDPAYAASVAYADFWAQLRSGKTDRGVYPRRHKDGSDVFLQASYTPMRRFGRVTRIIKFATDVTEERRQLAATASQLEAMNATQAIIEFSLEGMVQHANDNFLRAMQYEAVQIIGHHHRMFCDPAFAATIEYANFWKRLRAGEAFSGRYPRVRKDGATIWIQGAYTPLRDAKGLVTGVIKACTDVTAEVEREHALAALVREAGDVLNGMASGDLTGRVSEHYQGELERMASGLNRAAASLADTLSEVNAVAWSMKESVTQLADGTVDLANRTNAQVSALEETAAAMEEMTASVRQNADRAKAAEDVGRQTRAAAQQSGQLMAEAMAAMTAISESGKRIGDITRVIDELAFQTNLLSLNAAVEAARAGDHGRGFAVVAGEVRQLALRSANAAKEIGDLIDETMLRVRDGGRVVGETAEALSGIVTAVEHVTGFIEHISAAAQEQSAGIEQVNGAVSTMDGANQQNAALAEELSAASQSLDEQSGILQQQISAFRLDANQPPRGGENRHQWSSRTVRDTTRAVA</sequence>
<dbReference type="Gene3D" id="3.30.450.20">
    <property type="entry name" value="PAS domain"/>
    <property type="match status" value="2"/>
</dbReference>
<dbReference type="InterPro" id="IPR004089">
    <property type="entry name" value="MCPsignal_dom"/>
</dbReference>
<dbReference type="Pfam" id="PF00015">
    <property type="entry name" value="MCPsignal"/>
    <property type="match status" value="1"/>
</dbReference>
<feature type="compositionally biased region" description="Basic and acidic residues" evidence="5">
    <location>
        <begin position="590"/>
        <end position="609"/>
    </location>
</feature>
<dbReference type="CDD" id="cd11386">
    <property type="entry name" value="MCP_signal"/>
    <property type="match status" value="1"/>
</dbReference>
<dbReference type="AlphaFoldDB" id="A0A3D4V659"/>
<dbReference type="GO" id="GO:0007165">
    <property type="term" value="P:signal transduction"/>
    <property type="evidence" value="ECO:0007669"/>
    <property type="project" value="UniProtKB-KW"/>
</dbReference>
<dbReference type="PROSITE" id="PS50885">
    <property type="entry name" value="HAMP"/>
    <property type="match status" value="1"/>
</dbReference>
<reference evidence="10 11" key="1">
    <citation type="journal article" date="2018" name="Nat. Biotechnol.">
        <title>A standardized bacterial taxonomy based on genome phylogeny substantially revises the tree of life.</title>
        <authorList>
            <person name="Parks D.H."/>
            <person name="Chuvochina M."/>
            <person name="Waite D.W."/>
            <person name="Rinke C."/>
            <person name="Skarshewski A."/>
            <person name="Chaumeil P.A."/>
            <person name="Hugenholtz P."/>
        </authorList>
    </citation>
    <scope>NUCLEOTIDE SEQUENCE [LARGE SCALE GENOMIC DNA]</scope>
    <source>
        <strain evidence="10">UBA8844</strain>
    </source>
</reference>